<evidence type="ECO:0000313" key="3">
    <source>
        <dbReference type="EMBL" id="CAL1594278.1"/>
    </source>
</evidence>
<feature type="signal peptide" evidence="2">
    <location>
        <begin position="1"/>
        <end position="33"/>
    </location>
</feature>
<dbReference type="EMBL" id="OZ035842">
    <property type="protein sequence ID" value="CAL1594278.1"/>
    <property type="molecule type" value="Genomic_DNA"/>
</dbReference>
<accession>A0AAV2KZX2</accession>
<evidence type="ECO:0000313" key="4">
    <source>
        <dbReference type="Proteomes" id="UP001497482"/>
    </source>
</evidence>
<feature type="region of interest" description="Disordered" evidence="1">
    <location>
        <begin position="44"/>
        <end position="70"/>
    </location>
</feature>
<organism evidence="3 4">
    <name type="scientific">Knipowitschia caucasica</name>
    <name type="common">Caucasian dwarf goby</name>
    <name type="synonym">Pomatoschistus caucasicus</name>
    <dbReference type="NCBI Taxonomy" id="637954"/>
    <lineage>
        <taxon>Eukaryota</taxon>
        <taxon>Metazoa</taxon>
        <taxon>Chordata</taxon>
        <taxon>Craniata</taxon>
        <taxon>Vertebrata</taxon>
        <taxon>Euteleostomi</taxon>
        <taxon>Actinopterygii</taxon>
        <taxon>Neopterygii</taxon>
        <taxon>Teleostei</taxon>
        <taxon>Neoteleostei</taxon>
        <taxon>Acanthomorphata</taxon>
        <taxon>Gobiaria</taxon>
        <taxon>Gobiiformes</taxon>
        <taxon>Gobioidei</taxon>
        <taxon>Gobiidae</taxon>
        <taxon>Gobiinae</taxon>
        <taxon>Knipowitschia</taxon>
    </lineage>
</organism>
<keyword evidence="4" id="KW-1185">Reference proteome</keyword>
<dbReference type="Proteomes" id="UP001497482">
    <property type="component" value="Chromosome 20"/>
</dbReference>
<reference evidence="3 4" key="1">
    <citation type="submission" date="2024-04" db="EMBL/GenBank/DDBJ databases">
        <authorList>
            <person name="Waldvogel A.-M."/>
            <person name="Schoenle A."/>
        </authorList>
    </citation>
    <scope>NUCLEOTIDE SEQUENCE [LARGE SCALE GENOMIC DNA]</scope>
</reference>
<dbReference type="AlphaFoldDB" id="A0AAV2KZX2"/>
<feature type="chain" id="PRO_5043315276" description="Secreted protein" evidence="2">
    <location>
        <begin position="34"/>
        <end position="70"/>
    </location>
</feature>
<name>A0AAV2KZX2_KNICA</name>
<evidence type="ECO:0000256" key="1">
    <source>
        <dbReference type="SAM" id="MobiDB-lite"/>
    </source>
</evidence>
<gene>
    <name evidence="3" type="ORF">KC01_LOCUS23257</name>
</gene>
<evidence type="ECO:0000256" key="2">
    <source>
        <dbReference type="SAM" id="SignalP"/>
    </source>
</evidence>
<proteinExistence type="predicted"/>
<keyword evidence="2" id="KW-0732">Signal</keyword>
<sequence length="70" mass="7089">MVLDLALVLDMVLDLALVLDMVLDLALVFRVLAAGGVEGPECTDVEPVLRSPGGTTGADGEPGRTVLAAG</sequence>
<protein>
    <recommendedName>
        <fullName evidence="5">Secreted protein</fullName>
    </recommendedName>
</protein>
<evidence type="ECO:0008006" key="5">
    <source>
        <dbReference type="Google" id="ProtNLM"/>
    </source>
</evidence>